<organism evidence="2">
    <name type="scientific">Arundo donax</name>
    <name type="common">Giant reed</name>
    <name type="synonym">Donax arundinaceus</name>
    <dbReference type="NCBI Taxonomy" id="35708"/>
    <lineage>
        <taxon>Eukaryota</taxon>
        <taxon>Viridiplantae</taxon>
        <taxon>Streptophyta</taxon>
        <taxon>Embryophyta</taxon>
        <taxon>Tracheophyta</taxon>
        <taxon>Spermatophyta</taxon>
        <taxon>Magnoliopsida</taxon>
        <taxon>Liliopsida</taxon>
        <taxon>Poales</taxon>
        <taxon>Poaceae</taxon>
        <taxon>PACMAD clade</taxon>
        <taxon>Arundinoideae</taxon>
        <taxon>Arundineae</taxon>
        <taxon>Arundo</taxon>
    </lineage>
</organism>
<protein>
    <submittedName>
        <fullName evidence="2">Uncharacterized protein</fullName>
    </submittedName>
</protein>
<evidence type="ECO:0000256" key="1">
    <source>
        <dbReference type="SAM" id="MobiDB-lite"/>
    </source>
</evidence>
<dbReference type="EMBL" id="GBRH01169416">
    <property type="protein sequence ID" value="JAE28480.1"/>
    <property type="molecule type" value="Transcribed_RNA"/>
</dbReference>
<reference evidence="2" key="2">
    <citation type="journal article" date="2015" name="Data Brief">
        <title>Shoot transcriptome of the giant reed, Arundo donax.</title>
        <authorList>
            <person name="Barrero R.A."/>
            <person name="Guerrero F.D."/>
            <person name="Moolhuijzen P."/>
            <person name="Goolsby J.A."/>
            <person name="Tidwell J."/>
            <person name="Bellgard S.E."/>
            <person name="Bellgard M.I."/>
        </authorList>
    </citation>
    <scope>NUCLEOTIDE SEQUENCE</scope>
    <source>
        <tissue evidence="2">Shoot tissue taken approximately 20 cm above the soil surface</tissue>
    </source>
</reference>
<reference evidence="2" key="1">
    <citation type="submission" date="2014-09" db="EMBL/GenBank/DDBJ databases">
        <authorList>
            <person name="Magalhaes I.L.F."/>
            <person name="Oliveira U."/>
            <person name="Santos F.R."/>
            <person name="Vidigal T.H.D.A."/>
            <person name="Brescovit A.D."/>
            <person name="Santos A.J."/>
        </authorList>
    </citation>
    <scope>NUCLEOTIDE SEQUENCE</scope>
    <source>
        <tissue evidence="2">Shoot tissue taken approximately 20 cm above the soil surface</tissue>
    </source>
</reference>
<feature type="compositionally biased region" description="Polar residues" evidence="1">
    <location>
        <begin position="61"/>
        <end position="75"/>
    </location>
</feature>
<feature type="region of interest" description="Disordered" evidence="1">
    <location>
        <begin position="1"/>
        <end position="23"/>
    </location>
</feature>
<dbReference type="AlphaFoldDB" id="A0A0A9GTX5"/>
<evidence type="ECO:0000313" key="2">
    <source>
        <dbReference type="EMBL" id="JAE28480.1"/>
    </source>
</evidence>
<accession>A0A0A9GTX5</accession>
<name>A0A0A9GTX5_ARUDO</name>
<proteinExistence type="predicted"/>
<sequence>MASDRHRDLLAPSPPPTTGESDLSLDVSARATANAAIIRTPTGSSCHRPKLPPQPRPPLSSAGTGSTFYPNSSSCGLHHWSCSEI</sequence>
<feature type="region of interest" description="Disordered" evidence="1">
    <location>
        <begin position="40"/>
        <end position="85"/>
    </location>
</feature>